<feature type="compositionally biased region" description="Low complexity" evidence="1">
    <location>
        <begin position="556"/>
        <end position="585"/>
    </location>
</feature>
<proteinExistence type="predicted"/>
<feature type="compositionally biased region" description="Low complexity" evidence="1">
    <location>
        <begin position="593"/>
        <end position="763"/>
    </location>
</feature>
<keyword evidence="2" id="KW-0812">Transmembrane</keyword>
<organism evidence="4 5">
    <name type="scientific">Microbispora hainanensis</name>
    <dbReference type="NCBI Taxonomy" id="568844"/>
    <lineage>
        <taxon>Bacteria</taxon>
        <taxon>Bacillati</taxon>
        <taxon>Actinomycetota</taxon>
        <taxon>Actinomycetes</taxon>
        <taxon>Streptosporangiales</taxon>
        <taxon>Streptosporangiaceae</taxon>
        <taxon>Microbispora</taxon>
    </lineage>
</organism>
<feature type="compositionally biased region" description="Gly residues" evidence="1">
    <location>
        <begin position="2869"/>
        <end position="2878"/>
    </location>
</feature>
<sequence>MTHSSTTGTGSGAKPSTTNGDVTSDGDGLPAFADGGGSVIDVTPAWGESLPAWADDLIALLTAGQTWPEASESRLWQLARAHRSATVNVVQSIDPVGAAAAAVLTGMQGPSMHAFLNRLGDHYSEDSGLLKVANNHFAYGAQADNFARETQYSKLSVNVVFWIALIATFIALVAAFYSAGTSTRFIGPIAARARAETEKILERLALMAGRPAGAQAIARGTLLASVRAGLLGRILASPLGRELVEEIGEEVAGDALAQNQQRKSGTRDGWDWKRTSATALGAAGGAGVGMGAARPISGLVNRVPLLRRLNTDAPGFGNAFKRFPGRALTTGLTNVIASPAGSTLANGLVYGQWELPDGESLLGAAMAGAGRTNTISPFSPDVIEAVAGPRTALASAYDTSLRTDLIRAFSTPSPDPTAGQPAGGDPGAANTNTAGGGQAATGGGTAGSGGTTTASVAGHPSGGPATPSGGGQAAATPSGSAQASSTAPSGQVTATPSSGSNQPATTGQPATTANAGGATPATSGSGANAANTNAANTNAANTTSAGSATNAGNANAAGATAANPGQAPGASPSASGQQTTASSAPGAGGTTGAAGSSNPATAANPASAGNTPGPANTANAGGPATATNAANASGASSTSGPASAANTTGAGNASATSAAGATAANPGQAPGAPPSASSATNAPGASGSAAAASAAPAAGGSVSTPAAATPAAATPATHATPATPAAPAAVTPPSAAPSGGTTSSSTSSAAASPAVPAQAATSGTSGGSASGSTTAAQASARTAVSDVLSTIAPDTVLLPDGQGARLTGPDGRPIELPGEDIKAITDRLAARAAEGVDTPRLHAEAAALLGARITEESLGFPAEGALEALARLADVTPDNRAAAVEVAGEVLEDNPRGWRPGRLSDSGAVLVEEATVAPYGLGHALRVGRSSDTAADIVRRAEVLAGIPSTAGTSGAANPASGGQTAAAPAATTTSASTTAPAPTTGSAATTSSNTAPAATTAPSTTPPSATGTAPATNPDQTANPSGQTRPGPRTTRGNGQVNAQPVARSLFVADGRAPHLADLSSSEAEQGFRALHPSDVGPDVTALSPAGGRTVVVDTGRFGAQHFRYEIGHVRGGRLARTRVRSGTAARPHVVRLSPRLANDILPRVWLHEINDVFQRMSGPRQGMIRSFLNRTAERDAAACVTARYREHALLARQWQAAPAPERPAIAHEIEQLGREIVRLGQVAPAPPWSQTTTAQTTAQTTTAQTTTAQTTTAQTAPAQSPATQTTQDPVAELLGLARTQHETLTDATRELLAAVKGKIDSIKEATADAKKAEEAAEKASREEDLGAEERRRKALADRGVHRADADRARQSMEAYARAMRRALEARKKYAELESALDALPANRTGPLPADIARLAREAEEAHTAYKEAYAHALPSPEVLSEATPAGRLPHLERLTQVVNDMLERAGVDHRYAPDELSHVLRSNFRWLVSPDGALLRVGRGTRGELRLRLKVTDLVEVFGHPVRHSQSMLGHLPQGGRSASVTANRSLRLAPSFDLNALSKPLQYVHWLGRLMKFGVFKIGVAFGGSESFNGNASEFALAGAVQDNAGEGLVLDGLASAEVELRTANGTERARVDSGTPGDAPSLQMYLPHTHAQRGPARVTQLPEEKRQQTPFPEHGVTGLTGLQDLAERTAERIGRPEIGRMTRDQIVTIMTKELPARLGEAINNPEGLHRPITVNGRVVGYARIKTEVVMDSARPVGTPSIKHRLERLRVGFSGASGSRSAGRSLDVKGTAGAQLPIGSPRLLRLVGLGRFKTATPRLTGGFGRSWSRSRSMSAGGTAIRPSVQRWAGHTQAYALELKHTVTVQLNTDETPLPAVHGESTGLFRMPEPHAYRYGLPVDRAAVLKDGRLRDDPKPGVPKGRLPRLPGWTRGTGAGPGLVQASDRPESVENFNEVQAKVVAQLRARGLLPGEDGRLSRDPLTRASQIANMIEVAEQFSPARLQTGYDQAMQDGIILDLVSQGIGRASRHFTVRIRLEQSGREDFVGTSAADVAADLDISSETSGRTVGRSSGRSLDVGPSLGLEAKPGGAGLTGADVGVHWNKGSAAGLTLNDTANLVTLIEGTSPAAVFEVPHTLTVDLIENGKVTPLAQSDDVWMRVLLPADLLPEDRTGLSPRHPTSREALSLATLLHVDGTGVLDALRSVLPKAMRPGSVSFHHLAEAFNTRNLISHPEWLLADPARPATTYGTAVAVRPRPPRTHRASAWVTARPGESEFVTAADLVIGDINFTMGAYTARTEARGGRSVDASTGVSGALARALGGRAGAGASAAGSTSSSISDTAIWGRERLAIDTGKHYVFAMKADITVSGDEAGNRRADAEPLRDRTVVYSLPERDALDLYGRGEVKLPLDQVADAVTRLLDGNLELDPRAAVPMVRRYLADRALARREGHPRTDLEQRHPRGILAERLAKDFPMNVAAEGNRLKRMHDRLPDLASAVDVPDLYQDSLGESTVKKVDLKAPDGTPTHVLDQVLDQIGKVAPRALKRDPVLLRSLFGDFAGKRWWGKIDDMTGEEGFVKTYPLKIGPHLTETVTVRIKAVLHGDEASYGGNVHNFGQILQDYTYEQEDRSESSGKTIGGNANAGAGPAAGSGGRGAATDRSHTGTASTGTQRTRIQRAAAFRGGQLIEHGVTIIIEVERRSGPLRGAVARTTRVPRTSKVTLKGTMERVLPDGMVAKKGTVAARPPASPDVRRVAPPEVFVTERLRADGLLRAVFDRLSRKDLLGRAAAMEHYAALAKTLTGNGLTTRLERMTGPDGHRLLRLPMPGRPGRMVDVRIHADLSEPDPVALGLQGTELGQVDREQNTAGTATDRGQMSPAGRTYSGGSAVGVGGDLGAGDQTAQSSSGSGGNRDETSVFGKSTAAKARFRVDFDLRFEVRQVARDGGETVLHTVDVPHGATGTAHLIMFQHALEDMLARRDAGADRPVWDFSRRRAAAPGVFFTHDSVREVAARHPSYDPAAPATLTKAMAEVLRGRTGTLPVGIVADAGQTGSTALVEEARLLARDLGVDVHLHLTLPDGTVEHYRATPVGGLSGNPFAEALGAVPPDLAALAERHGLDLRDLYGGRPGGFADRIAERLDALGVARPAQADPGWPVPETAADGTWGGNPSITSPGSVTARPIRRTAFVADGRAPHLPDLSSAEIPPAVAGLRPADFGRGVQAVTVTPDGAVVTVETARFGTQRFLVRPENPGGRRPARTVLGTGTDPNVIRLSPRLAPDVVGRVLLHEISDTLQKRAALEQGVVRRFLNAVDPGYDACATARRNEHAYLSRKWLAATSAEERARLRHEIEGVVRDLGARGQTAPPPPWVTVPPQAPVLDLWERMRRLSNTSGWEPPDDEDDDDDKSGPLLPEDAGGLPGQPRVRNV</sequence>
<dbReference type="Proteomes" id="UP000316541">
    <property type="component" value="Unassembled WGS sequence"/>
</dbReference>
<feature type="compositionally biased region" description="Low complexity" evidence="1">
    <location>
        <begin position="2047"/>
        <end position="2060"/>
    </location>
</feature>
<evidence type="ECO:0000256" key="2">
    <source>
        <dbReference type="SAM" id="Phobius"/>
    </source>
</evidence>
<feature type="region of interest" description="Disordered" evidence="1">
    <location>
        <begin position="2047"/>
        <end position="2066"/>
    </location>
</feature>
<feature type="region of interest" description="Disordered" evidence="1">
    <location>
        <begin position="408"/>
        <end position="533"/>
    </location>
</feature>
<keyword evidence="2" id="KW-1133">Transmembrane helix</keyword>
<evidence type="ECO:0000313" key="4">
    <source>
        <dbReference type="EMBL" id="TQS23992.1"/>
    </source>
</evidence>
<dbReference type="EMBL" id="VIRM01000002">
    <property type="protein sequence ID" value="TQS23992.1"/>
    <property type="molecule type" value="Genomic_DNA"/>
</dbReference>
<dbReference type="RefSeq" id="WP_142616560.1">
    <property type="nucleotide sequence ID" value="NZ_VIRM01000002.1"/>
</dbReference>
<feature type="compositionally biased region" description="Low complexity" evidence="1">
    <location>
        <begin position="501"/>
        <end position="533"/>
    </location>
</feature>
<feature type="compositionally biased region" description="Acidic residues" evidence="1">
    <location>
        <begin position="3377"/>
        <end position="3386"/>
    </location>
</feature>
<evidence type="ECO:0000313" key="5">
    <source>
        <dbReference type="Proteomes" id="UP000316541"/>
    </source>
</evidence>
<dbReference type="Pfam" id="PF25547">
    <property type="entry name" value="WXG100_2"/>
    <property type="match status" value="1"/>
</dbReference>
<feature type="region of interest" description="Disordered" evidence="1">
    <location>
        <begin position="2848"/>
        <end position="2900"/>
    </location>
</feature>
<feature type="region of interest" description="Disordered" evidence="1">
    <location>
        <begin position="2607"/>
        <end position="2656"/>
    </location>
</feature>
<keyword evidence="2" id="KW-0472">Membrane</keyword>
<feature type="compositionally biased region" description="Low complexity" evidence="1">
    <location>
        <begin position="959"/>
        <end position="1019"/>
    </location>
</feature>
<feature type="compositionally biased region" description="Polar residues" evidence="1">
    <location>
        <begin position="1020"/>
        <end position="1029"/>
    </location>
</feature>
<feature type="region of interest" description="Disordered" evidence="1">
    <location>
        <begin position="949"/>
        <end position="1042"/>
    </location>
</feature>
<evidence type="ECO:0000256" key="1">
    <source>
        <dbReference type="SAM" id="MobiDB-lite"/>
    </source>
</evidence>
<dbReference type="InterPro" id="IPR057746">
    <property type="entry name" value="CpnT-like_N"/>
</dbReference>
<feature type="region of interest" description="Disordered" evidence="1">
    <location>
        <begin position="1232"/>
        <end position="1272"/>
    </location>
</feature>
<feature type="transmembrane region" description="Helical" evidence="2">
    <location>
        <begin position="155"/>
        <end position="177"/>
    </location>
</feature>
<feature type="compositionally biased region" description="Low complexity" evidence="1">
    <location>
        <begin position="451"/>
        <end position="491"/>
    </location>
</feature>
<accession>A0A544Z5T2</accession>
<evidence type="ECO:0000259" key="3">
    <source>
        <dbReference type="Pfam" id="PF25547"/>
    </source>
</evidence>
<feature type="region of interest" description="Disordered" evidence="1">
    <location>
        <begin position="3370"/>
        <end position="3408"/>
    </location>
</feature>
<gene>
    <name evidence="4" type="ORF">FLX08_02655</name>
</gene>
<feature type="compositionally biased region" description="Gly residues" evidence="1">
    <location>
        <begin position="434"/>
        <end position="450"/>
    </location>
</feature>
<reference evidence="4 5" key="1">
    <citation type="submission" date="2019-07" db="EMBL/GenBank/DDBJ databases">
        <title>Microbispora hainanensis DSM 45428.</title>
        <authorList>
            <person name="Thawai C."/>
        </authorList>
    </citation>
    <scope>NUCLEOTIDE SEQUENCE [LARGE SCALE GENOMIC DNA]</scope>
    <source>
        <strain evidence="4 5">DSM 45428</strain>
    </source>
</reference>
<feature type="domain" description="Outer membrane channel protein CpnT-like N-terminal" evidence="3">
    <location>
        <begin position="62"/>
        <end position="184"/>
    </location>
</feature>
<feature type="region of interest" description="Disordered" evidence="1">
    <location>
        <begin position="1895"/>
        <end position="1932"/>
    </location>
</feature>
<feature type="region of interest" description="Disordered" evidence="1">
    <location>
        <begin position="1"/>
        <end position="30"/>
    </location>
</feature>
<name>A0A544Z5T2_9ACTN</name>
<feature type="region of interest" description="Disordered" evidence="1">
    <location>
        <begin position="1317"/>
        <end position="1351"/>
    </location>
</feature>
<protein>
    <recommendedName>
        <fullName evidence="3">Outer membrane channel protein CpnT-like N-terminal domain-containing protein</fullName>
    </recommendedName>
</protein>
<feature type="region of interest" description="Disordered" evidence="1">
    <location>
        <begin position="556"/>
        <end position="773"/>
    </location>
</feature>
<comment type="caution">
    <text evidence="4">The sequence shown here is derived from an EMBL/GenBank/DDBJ whole genome shotgun (WGS) entry which is preliminary data.</text>
</comment>
<feature type="compositionally biased region" description="Low complexity" evidence="1">
    <location>
        <begin position="1234"/>
        <end position="1272"/>
    </location>
</feature>
<feature type="compositionally biased region" description="Polar residues" evidence="1">
    <location>
        <begin position="2646"/>
        <end position="2656"/>
    </location>
</feature>